<reference evidence="1 2" key="1">
    <citation type="submission" date="2020-08" db="EMBL/GenBank/DDBJ databases">
        <title>Genomic Encyclopedia of Type Strains, Phase IV (KMG-IV): sequencing the most valuable type-strain genomes for metagenomic binning, comparative biology and taxonomic classification.</title>
        <authorList>
            <person name="Goeker M."/>
        </authorList>
    </citation>
    <scope>NUCLEOTIDE SEQUENCE [LARGE SCALE GENOMIC DNA]</scope>
    <source>
        <strain evidence="1 2">DSM 2163</strain>
    </source>
</reference>
<comment type="caution">
    <text evidence="1">The sequence shown here is derived from an EMBL/GenBank/DDBJ whole genome shotgun (WGS) entry which is preliminary data.</text>
</comment>
<accession>A0A840ZGS4</accession>
<dbReference type="Proteomes" id="UP000583454">
    <property type="component" value="Unassembled WGS sequence"/>
</dbReference>
<dbReference type="AlphaFoldDB" id="A0A840ZGS4"/>
<dbReference type="EMBL" id="JACHOP010000003">
    <property type="protein sequence ID" value="MBB5756211.1"/>
    <property type="molecule type" value="Genomic_DNA"/>
</dbReference>
<dbReference type="RefSeq" id="WP_183565568.1">
    <property type="nucleotide sequence ID" value="NZ_JACHOP010000003.1"/>
</dbReference>
<name>A0A840ZGS4_9HYPH</name>
<protein>
    <submittedName>
        <fullName evidence="1">Uncharacterized protein</fullName>
    </submittedName>
</protein>
<gene>
    <name evidence="1" type="ORF">HNR00_000909</name>
</gene>
<sequence>MPTAVSVADRIQENDRRIPADPQGTAFRVGTEKSPIIPLTERWRRVMIS</sequence>
<evidence type="ECO:0000313" key="2">
    <source>
        <dbReference type="Proteomes" id="UP000583454"/>
    </source>
</evidence>
<organism evidence="1 2">
    <name type="scientific">Methylorubrum rhodinum</name>
    <dbReference type="NCBI Taxonomy" id="29428"/>
    <lineage>
        <taxon>Bacteria</taxon>
        <taxon>Pseudomonadati</taxon>
        <taxon>Pseudomonadota</taxon>
        <taxon>Alphaproteobacteria</taxon>
        <taxon>Hyphomicrobiales</taxon>
        <taxon>Methylobacteriaceae</taxon>
        <taxon>Methylorubrum</taxon>
    </lineage>
</organism>
<evidence type="ECO:0000313" key="1">
    <source>
        <dbReference type="EMBL" id="MBB5756211.1"/>
    </source>
</evidence>
<proteinExistence type="predicted"/>
<keyword evidence="2" id="KW-1185">Reference proteome</keyword>